<keyword evidence="2" id="KW-0479">Metal-binding</keyword>
<dbReference type="GO" id="GO:0016125">
    <property type="term" value="P:sterol metabolic process"/>
    <property type="evidence" value="ECO:0007669"/>
    <property type="project" value="TreeGrafter"/>
</dbReference>
<dbReference type="Pfam" id="PF00067">
    <property type="entry name" value="p450"/>
    <property type="match status" value="1"/>
</dbReference>
<name>A0A835JS81_9ROSI</name>
<dbReference type="PANTHER" id="PTHR24286">
    <property type="entry name" value="CYTOCHROME P450 26"/>
    <property type="match status" value="1"/>
</dbReference>
<dbReference type="PANTHER" id="PTHR24286:SF217">
    <property type="entry name" value="OS07G0520300 PROTEIN"/>
    <property type="match status" value="1"/>
</dbReference>
<dbReference type="GO" id="GO:0020037">
    <property type="term" value="F:heme binding"/>
    <property type="evidence" value="ECO:0007669"/>
    <property type="project" value="InterPro"/>
</dbReference>
<organism evidence="4 5">
    <name type="scientific">Salix dunnii</name>
    <dbReference type="NCBI Taxonomy" id="1413687"/>
    <lineage>
        <taxon>Eukaryota</taxon>
        <taxon>Viridiplantae</taxon>
        <taxon>Streptophyta</taxon>
        <taxon>Embryophyta</taxon>
        <taxon>Tracheophyta</taxon>
        <taxon>Spermatophyta</taxon>
        <taxon>Magnoliopsida</taxon>
        <taxon>eudicotyledons</taxon>
        <taxon>Gunneridae</taxon>
        <taxon>Pentapetalae</taxon>
        <taxon>rosids</taxon>
        <taxon>fabids</taxon>
        <taxon>Malpighiales</taxon>
        <taxon>Salicaceae</taxon>
        <taxon>Saliceae</taxon>
        <taxon>Salix</taxon>
    </lineage>
</organism>
<dbReference type="SUPFAM" id="SSF48264">
    <property type="entry name" value="Cytochrome P450"/>
    <property type="match status" value="1"/>
</dbReference>
<dbReference type="InterPro" id="IPR001128">
    <property type="entry name" value="Cyt_P450"/>
</dbReference>
<keyword evidence="3" id="KW-0408">Iron</keyword>
<keyword evidence="5" id="KW-1185">Reference proteome</keyword>
<dbReference type="OrthoDB" id="3945418at2759"/>
<dbReference type="Gene3D" id="1.10.630.10">
    <property type="entry name" value="Cytochrome P450"/>
    <property type="match status" value="1"/>
</dbReference>
<evidence type="ECO:0008006" key="6">
    <source>
        <dbReference type="Google" id="ProtNLM"/>
    </source>
</evidence>
<evidence type="ECO:0000256" key="1">
    <source>
        <dbReference type="ARBA" id="ARBA00010617"/>
    </source>
</evidence>
<dbReference type="InterPro" id="IPR036396">
    <property type="entry name" value="Cyt_P450_sf"/>
</dbReference>
<evidence type="ECO:0000313" key="4">
    <source>
        <dbReference type="EMBL" id="KAF9672055.1"/>
    </source>
</evidence>
<dbReference type="Proteomes" id="UP000657918">
    <property type="component" value="Chromosome 11"/>
</dbReference>
<proteinExistence type="inferred from homology"/>
<gene>
    <name evidence="4" type="ORF">SADUNF_Sadunf11G0000800</name>
</gene>
<dbReference type="GO" id="GO:0005506">
    <property type="term" value="F:iron ion binding"/>
    <property type="evidence" value="ECO:0007669"/>
    <property type="project" value="InterPro"/>
</dbReference>
<comment type="similarity">
    <text evidence="1">Belongs to the cytochrome P450 family.</text>
</comment>
<comment type="caution">
    <text evidence="4">The sequence shown here is derived from an EMBL/GenBank/DDBJ whole genome shotgun (WGS) entry which is preliminary data.</text>
</comment>
<sequence length="180" mass="20430">MRIEQGSKRDVPVKLFQQLLESLVLVPINLPLTRFNRSLQASEKIREIVMDLIREKTVALVHQNTSPQQDLITSFLSLRNDNNSVALSDEEIVDNAIIIMIGAHDTSSILRTFLIRLLAKDLSVYAGVVQGFQLWGLPYSQRMVHMELCCPGISFSWDPMPTFKDRIEIAIEPEILGEII</sequence>
<evidence type="ECO:0000256" key="3">
    <source>
        <dbReference type="ARBA" id="ARBA00023004"/>
    </source>
</evidence>
<reference evidence="4 5" key="1">
    <citation type="submission" date="2020-10" db="EMBL/GenBank/DDBJ databases">
        <title>Plant Genome Project.</title>
        <authorList>
            <person name="Zhang R.-G."/>
        </authorList>
    </citation>
    <scope>NUCLEOTIDE SEQUENCE [LARGE SCALE GENOMIC DNA]</scope>
    <source>
        <strain evidence="4">FAFU-HL-1</strain>
        <tissue evidence="4">Leaf</tissue>
    </source>
</reference>
<evidence type="ECO:0000313" key="5">
    <source>
        <dbReference type="Proteomes" id="UP000657918"/>
    </source>
</evidence>
<dbReference type="GO" id="GO:0004497">
    <property type="term" value="F:monooxygenase activity"/>
    <property type="evidence" value="ECO:0007669"/>
    <property type="project" value="InterPro"/>
</dbReference>
<dbReference type="GO" id="GO:0016705">
    <property type="term" value="F:oxidoreductase activity, acting on paired donors, with incorporation or reduction of molecular oxygen"/>
    <property type="evidence" value="ECO:0007669"/>
    <property type="project" value="InterPro"/>
</dbReference>
<dbReference type="AlphaFoldDB" id="A0A835JS81"/>
<protein>
    <recommendedName>
        <fullName evidence="6">Cytochrome P450</fullName>
    </recommendedName>
</protein>
<dbReference type="EMBL" id="JADGMS010000011">
    <property type="protein sequence ID" value="KAF9672055.1"/>
    <property type="molecule type" value="Genomic_DNA"/>
</dbReference>
<accession>A0A835JS81</accession>
<evidence type="ECO:0000256" key="2">
    <source>
        <dbReference type="ARBA" id="ARBA00022723"/>
    </source>
</evidence>